<name>A0A1M4ZQ36_9BACE</name>
<evidence type="ECO:0000313" key="2">
    <source>
        <dbReference type="EMBL" id="SHF20163.1"/>
    </source>
</evidence>
<dbReference type="AlphaFoldDB" id="A0A1M4ZQ36"/>
<reference evidence="2 3" key="1">
    <citation type="submission" date="2016-11" db="EMBL/GenBank/DDBJ databases">
        <authorList>
            <person name="Jaros S."/>
            <person name="Januszkiewicz K."/>
            <person name="Wedrychowicz H."/>
        </authorList>
    </citation>
    <scope>NUCLEOTIDE SEQUENCE [LARGE SCALE GENOMIC DNA]</scope>
    <source>
        <strain evidence="2 3">DSM 26991</strain>
    </source>
</reference>
<keyword evidence="1" id="KW-0472">Membrane</keyword>
<accession>A0A1M4ZQ36</accession>
<evidence type="ECO:0000256" key="1">
    <source>
        <dbReference type="SAM" id="Phobius"/>
    </source>
</evidence>
<proteinExistence type="predicted"/>
<keyword evidence="1" id="KW-0812">Transmembrane</keyword>
<keyword evidence="3" id="KW-1185">Reference proteome</keyword>
<dbReference type="RefSeq" id="WP_262483232.1">
    <property type="nucleotide sequence ID" value="NZ_FQTV01000006.1"/>
</dbReference>
<sequence>MGKNKKAINAKKEELQAKRVFQIVVVALIILCLLLLLSSSLFS</sequence>
<organism evidence="2 3">
    <name type="scientific">Bacteroides luti</name>
    <dbReference type="NCBI Taxonomy" id="1297750"/>
    <lineage>
        <taxon>Bacteria</taxon>
        <taxon>Pseudomonadati</taxon>
        <taxon>Bacteroidota</taxon>
        <taxon>Bacteroidia</taxon>
        <taxon>Bacteroidales</taxon>
        <taxon>Bacteroidaceae</taxon>
        <taxon>Bacteroides</taxon>
    </lineage>
</organism>
<gene>
    <name evidence="2" type="ORF">SAMN05444405_10618</name>
</gene>
<dbReference type="EMBL" id="FQTV01000006">
    <property type="protein sequence ID" value="SHF20163.1"/>
    <property type="molecule type" value="Genomic_DNA"/>
</dbReference>
<keyword evidence="1" id="KW-1133">Transmembrane helix</keyword>
<protein>
    <submittedName>
        <fullName evidence="2">Uncharacterized protein</fullName>
    </submittedName>
</protein>
<feature type="transmembrane region" description="Helical" evidence="1">
    <location>
        <begin position="20"/>
        <end position="42"/>
    </location>
</feature>
<evidence type="ECO:0000313" key="3">
    <source>
        <dbReference type="Proteomes" id="UP000184509"/>
    </source>
</evidence>
<dbReference type="STRING" id="1297750.SAMN05444405_10618"/>
<dbReference type="Proteomes" id="UP000184509">
    <property type="component" value="Unassembled WGS sequence"/>
</dbReference>